<dbReference type="AlphaFoldDB" id="A0A150P0P4"/>
<organism evidence="1 2">
    <name type="scientific">Sorangium cellulosum</name>
    <name type="common">Polyangium cellulosum</name>
    <dbReference type="NCBI Taxonomy" id="56"/>
    <lineage>
        <taxon>Bacteria</taxon>
        <taxon>Pseudomonadati</taxon>
        <taxon>Myxococcota</taxon>
        <taxon>Polyangia</taxon>
        <taxon>Polyangiales</taxon>
        <taxon>Polyangiaceae</taxon>
        <taxon>Sorangium</taxon>
    </lineage>
</organism>
<proteinExistence type="predicted"/>
<protein>
    <submittedName>
        <fullName evidence="1">Uncharacterized protein</fullName>
    </submittedName>
</protein>
<dbReference type="Proteomes" id="UP000075420">
    <property type="component" value="Unassembled WGS sequence"/>
</dbReference>
<sequence length="213" mass="22440">MLPIALAGCGSGPGGTLEASTRLLCGGSSTELTWRVEPEATGVRLIAPDGTELSTQHAGSLQHVPFPPLGGFPDDAEREYRLEWSGDKHAVARVRLIRSGYATKIDAARCDRASRTVVGWADLGAVADPKARVTDVRQYAATTPLRPQLTVESGTSTANLMGDLPRPLGGVPLAAPWIVSAPLLPNEVCWDDTSAGLAPAPSIFELNFQLSCN</sequence>
<name>A0A150P0P4_SORCE</name>
<dbReference type="EMBL" id="JELY01003502">
    <property type="protein sequence ID" value="KYF48395.1"/>
    <property type="molecule type" value="Genomic_DNA"/>
</dbReference>
<reference evidence="1 2" key="1">
    <citation type="submission" date="2014-02" db="EMBL/GenBank/DDBJ databases">
        <title>The small core and large imbalanced accessory genome model reveals a collaborative survival strategy of Sorangium cellulosum strains in nature.</title>
        <authorList>
            <person name="Han K."/>
            <person name="Peng R."/>
            <person name="Blom J."/>
            <person name="Li Y.-Z."/>
        </authorList>
    </citation>
    <scope>NUCLEOTIDE SEQUENCE [LARGE SCALE GENOMIC DNA]</scope>
    <source>
        <strain evidence="1 2">So0157-25</strain>
    </source>
</reference>
<accession>A0A150P0P4</accession>
<evidence type="ECO:0000313" key="1">
    <source>
        <dbReference type="EMBL" id="KYF48395.1"/>
    </source>
</evidence>
<evidence type="ECO:0000313" key="2">
    <source>
        <dbReference type="Proteomes" id="UP000075420"/>
    </source>
</evidence>
<gene>
    <name evidence="1" type="ORF">BE08_26650</name>
</gene>
<comment type="caution">
    <text evidence="1">The sequence shown here is derived from an EMBL/GenBank/DDBJ whole genome shotgun (WGS) entry which is preliminary data.</text>
</comment>